<dbReference type="InterPro" id="IPR036148">
    <property type="entry name" value="MmgE/PrpD_sf"/>
</dbReference>
<dbReference type="EMBL" id="RJKX01000015">
    <property type="protein sequence ID" value="ROP84298.1"/>
    <property type="molecule type" value="Genomic_DNA"/>
</dbReference>
<dbReference type="Pfam" id="PF03972">
    <property type="entry name" value="MmgE_PrpD_N"/>
    <property type="match status" value="1"/>
</dbReference>
<accession>A0A3N1L122</accession>
<comment type="similarity">
    <text evidence="1">Belongs to the PrpD family.</text>
</comment>
<sequence length="472" mass="49575">MTEVTKTLARFAAGLRHEAIPPAVRERAKLLVLDTIGIAVRARHDTDSTPPTLEAARTLGLDHGQARVFGERGGWSPAGAALVNGALAHSLDFDDTHAPASLHPSAPVVPAALAAAEIAGRSSQDALVGIIAGYEVICRISRALIPSEHYDLGFHPTATCGVFAAAAAAGRVLGLSPEQMEDAYGIALSEAAGSLQFLGNGAWTKRFQVGHSAMAGLMAAVFASKGYRGAAPAFEGRYGFFHAYARNARPELAIEGLGQAWETTAIAVKPYPACRAMHAAVDGVIQLRARHNLVEERIKSIRVGLSETALRLVGTPQEQKRQPANVVDGQFSCHFGVGVAMREGRFGWDDYAGHIGDARTNALLARVEVGHDARAEAEYPRQFAAAVAIETVDGVNDSLFVPIPKGEPENFQTADELRAKYAALVQPVIGAAQEARLFQAVMGMDSAASGGGVAAIFDAAAPNSPDPARKSA</sequence>
<dbReference type="Proteomes" id="UP000278222">
    <property type="component" value="Unassembled WGS sequence"/>
</dbReference>
<proteinExistence type="inferred from homology"/>
<dbReference type="InterPro" id="IPR045336">
    <property type="entry name" value="MmgE_PrpD_N"/>
</dbReference>
<dbReference type="InterPro" id="IPR042183">
    <property type="entry name" value="MmgE/PrpD_sf_1"/>
</dbReference>
<gene>
    <name evidence="4" type="ORF">EDC65_3648</name>
</gene>
<dbReference type="RefSeq" id="WP_170216576.1">
    <property type="nucleotide sequence ID" value="NZ_AP019700.1"/>
</dbReference>
<evidence type="ECO:0000313" key="4">
    <source>
        <dbReference type="EMBL" id="ROP84298.1"/>
    </source>
</evidence>
<dbReference type="Gene3D" id="3.30.1330.120">
    <property type="entry name" value="2-methylcitrate dehydratase PrpD"/>
    <property type="match status" value="1"/>
</dbReference>
<feature type="domain" description="MmgE/PrpD C-terminal" evidence="3">
    <location>
        <begin position="271"/>
        <end position="437"/>
    </location>
</feature>
<evidence type="ECO:0000313" key="5">
    <source>
        <dbReference type="Proteomes" id="UP000278222"/>
    </source>
</evidence>
<reference evidence="4 5" key="1">
    <citation type="submission" date="2018-11" db="EMBL/GenBank/DDBJ databases">
        <title>Genomic Encyclopedia of Type Strains, Phase IV (KMG-IV): sequencing the most valuable type-strain genomes for metagenomic binning, comparative biology and taxonomic classification.</title>
        <authorList>
            <person name="Goeker M."/>
        </authorList>
    </citation>
    <scope>NUCLEOTIDE SEQUENCE [LARGE SCALE GENOMIC DNA]</scope>
    <source>
        <strain evidence="4 5">DSM 5900</strain>
    </source>
</reference>
<evidence type="ECO:0000256" key="1">
    <source>
        <dbReference type="ARBA" id="ARBA00006174"/>
    </source>
</evidence>
<organism evidence="4 5">
    <name type="scientific">Stella humosa</name>
    <dbReference type="NCBI Taxonomy" id="94"/>
    <lineage>
        <taxon>Bacteria</taxon>
        <taxon>Pseudomonadati</taxon>
        <taxon>Pseudomonadota</taxon>
        <taxon>Alphaproteobacteria</taxon>
        <taxon>Rhodospirillales</taxon>
        <taxon>Stellaceae</taxon>
        <taxon>Stella</taxon>
    </lineage>
</organism>
<dbReference type="InterPro" id="IPR005656">
    <property type="entry name" value="MmgE_PrpD"/>
</dbReference>
<dbReference type="AlphaFoldDB" id="A0A3N1L122"/>
<comment type="caution">
    <text evidence="4">The sequence shown here is derived from an EMBL/GenBank/DDBJ whole genome shotgun (WGS) entry which is preliminary data.</text>
</comment>
<name>A0A3N1L122_9PROT</name>
<dbReference type="Gene3D" id="1.10.4100.10">
    <property type="entry name" value="2-methylcitrate dehydratase PrpD"/>
    <property type="match status" value="1"/>
</dbReference>
<dbReference type="PANTHER" id="PTHR16943:SF8">
    <property type="entry name" value="2-METHYLCITRATE DEHYDRATASE"/>
    <property type="match status" value="1"/>
</dbReference>
<dbReference type="Pfam" id="PF19305">
    <property type="entry name" value="MmgE_PrpD_C"/>
    <property type="match status" value="1"/>
</dbReference>
<dbReference type="InterPro" id="IPR045337">
    <property type="entry name" value="MmgE_PrpD_C"/>
</dbReference>
<dbReference type="InterPro" id="IPR042188">
    <property type="entry name" value="MmgE/PrpD_sf_2"/>
</dbReference>
<keyword evidence="5" id="KW-1185">Reference proteome</keyword>
<dbReference type="PANTHER" id="PTHR16943">
    <property type="entry name" value="2-METHYLCITRATE DEHYDRATASE-RELATED"/>
    <property type="match status" value="1"/>
</dbReference>
<evidence type="ECO:0000259" key="2">
    <source>
        <dbReference type="Pfam" id="PF03972"/>
    </source>
</evidence>
<protein>
    <submittedName>
        <fullName evidence="4">2-methylcitrate dehydratase PrpD</fullName>
    </submittedName>
</protein>
<dbReference type="SUPFAM" id="SSF103378">
    <property type="entry name" value="2-methylcitrate dehydratase PrpD"/>
    <property type="match status" value="1"/>
</dbReference>
<feature type="domain" description="MmgE/PrpD N-terminal" evidence="2">
    <location>
        <begin position="7"/>
        <end position="251"/>
    </location>
</feature>
<evidence type="ECO:0000259" key="3">
    <source>
        <dbReference type="Pfam" id="PF19305"/>
    </source>
</evidence>
<dbReference type="GO" id="GO:0016829">
    <property type="term" value="F:lyase activity"/>
    <property type="evidence" value="ECO:0007669"/>
    <property type="project" value="InterPro"/>
</dbReference>